<dbReference type="CDD" id="cd06558">
    <property type="entry name" value="crotonase-like"/>
    <property type="match status" value="1"/>
</dbReference>
<sequence length="263" mass="28200">MTALRTDLETVSVHVAAPVARVVLDRPADHNTVTARMVEELHEVLSRLAQRPELSTVVLTGAGSTFCPGADVRPGRSTREVPAPESYQSARLLHEMPQLTVAAINGGCAGAGFAWAAACDLRIASSRARFASAFLPVGVSGELGIGWTLPRLLGAARANELLFLADRFDAETAARIGFVARVVPDAEWAEGLDRIVAELAGRDTEAVRGLKRNLVDARTMTLGDYVELEGARHRERFTGAAAEQTYARLEAQAATLRRHGAPR</sequence>
<protein>
    <submittedName>
        <fullName evidence="1">Enoyl-CoA hydratase/carnithine racemase</fullName>
    </submittedName>
</protein>
<dbReference type="EMBL" id="FQVU01000004">
    <property type="protein sequence ID" value="SHH04076.1"/>
    <property type="molecule type" value="Genomic_DNA"/>
</dbReference>
<dbReference type="PANTHER" id="PTHR43459">
    <property type="entry name" value="ENOYL-COA HYDRATASE"/>
    <property type="match status" value="1"/>
</dbReference>
<proteinExistence type="predicted"/>
<dbReference type="OrthoDB" id="7209855at2"/>
<dbReference type="Pfam" id="PF00378">
    <property type="entry name" value="ECH_1"/>
    <property type="match status" value="1"/>
</dbReference>
<dbReference type="AlphaFoldDB" id="A0A1M5PR63"/>
<dbReference type="STRING" id="1206085.SAMN05443575_3164"/>
<gene>
    <name evidence="1" type="ORF">SAMN05443575_3164</name>
</gene>
<dbReference type="PANTHER" id="PTHR43459:SF1">
    <property type="entry name" value="EG:BACN32G11.4 PROTEIN"/>
    <property type="match status" value="1"/>
</dbReference>
<evidence type="ECO:0000313" key="2">
    <source>
        <dbReference type="Proteomes" id="UP000186132"/>
    </source>
</evidence>
<dbReference type="InterPro" id="IPR001753">
    <property type="entry name" value="Enoyl-CoA_hydra/iso"/>
</dbReference>
<evidence type="ECO:0000313" key="1">
    <source>
        <dbReference type="EMBL" id="SHH04076.1"/>
    </source>
</evidence>
<dbReference type="Gene3D" id="3.90.226.10">
    <property type="entry name" value="2-enoyl-CoA Hydratase, Chain A, domain 1"/>
    <property type="match status" value="1"/>
</dbReference>
<dbReference type="GO" id="GO:0003824">
    <property type="term" value="F:catalytic activity"/>
    <property type="evidence" value="ECO:0007669"/>
    <property type="project" value="UniProtKB-ARBA"/>
</dbReference>
<name>A0A1M5PR63_9ACTN</name>
<dbReference type="SUPFAM" id="SSF52096">
    <property type="entry name" value="ClpP/crotonase"/>
    <property type="match status" value="1"/>
</dbReference>
<keyword evidence="2" id="KW-1185">Reference proteome</keyword>
<organism evidence="1 2">
    <name type="scientific">Jatrophihabitans endophyticus</name>
    <dbReference type="NCBI Taxonomy" id="1206085"/>
    <lineage>
        <taxon>Bacteria</taxon>
        <taxon>Bacillati</taxon>
        <taxon>Actinomycetota</taxon>
        <taxon>Actinomycetes</taxon>
        <taxon>Jatrophihabitantales</taxon>
        <taxon>Jatrophihabitantaceae</taxon>
        <taxon>Jatrophihabitans</taxon>
    </lineage>
</organism>
<accession>A0A1M5PR63</accession>
<dbReference type="RefSeq" id="WP_073391371.1">
    <property type="nucleotide sequence ID" value="NZ_FQVU01000004.1"/>
</dbReference>
<dbReference type="Proteomes" id="UP000186132">
    <property type="component" value="Unassembled WGS sequence"/>
</dbReference>
<reference evidence="1 2" key="1">
    <citation type="submission" date="2016-11" db="EMBL/GenBank/DDBJ databases">
        <authorList>
            <person name="Jaros S."/>
            <person name="Januszkiewicz K."/>
            <person name="Wedrychowicz H."/>
        </authorList>
    </citation>
    <scope>NUCLEOTIDE SEQUENCE [LARGE SCALE GENOMIC DNA]</scope>
    <source>
        <strain evidence="1 2">DSM 45627</strain>
    </source>
</reference>
<dbReference type="InterPro" id="IPR029045">
    <property type="entry name" value="ClpP/crotonase-like_dom_sf"/>
</dbReference>